<keyword evidence="2" id="KW-1185">Reference proteome</keyword>
<accession>U4LVE3</accession>
<reference evidence="1 2" key="1">
    <citation type="journal article" date="2013" name="PLoS Genet.">
        <title>The genome and development-dependent transcriptomes of Pyronema confluens: a window into fungal evolution.</title>
        <authorList>
            <person name="Traeger S."/>
            <person name="Altegoer F."/>
            <person name="Freitag M."/>
            <person name="Gabaldon T."/>
            <person name="Kempken F."/>
            <person name="Kumar A."/>
            <person name="Marcet-Houben M."/>
            <person name="Poggeler S."/>
            <person name="Stajich J.E."/>
            <person name="Nowrousian M."/>
        </authorList>
    </citation>
    <scope>NUCLEOTIDE SEQUENCE [LARGE SCALE GENOMIC DNA]</scope>
    <source>
        <strain evidence="2">CBS 100304</strain>
        <tissue evidence="1">Vegetative mycelium</tissue>
    </source>
</reference>
<gene>
    <name evidence="1" type="ORF">PCON_13224</name>
</gene>
<dbReference type="Proteomes" id="UP000018144">
    <property type="component" value="Unassembled WGS sequence"/>
</dbReference>
<proteinExistence type="predicted"/>
<protein>
    <submittedName>
        <fullName evidence="1">Uncharacterized protein</fullName>
    </submittedName>
</protein>
<name>U4LVE3_PYROM</name>
<dbReference type="EMBL" id="HF935878">
    <property type="protein sequence ID" value="CCX32461.1"/>
    <property type="molecule type" value="Genomic_DNA"/>
</dbReference>
<sequence length="38" mass="4678">MLFSKRLEYNIWFPNPQLFMHYMEYSGTESSLTVTETW</sequence>
<evidence type="ECO:0000313" key="1">
    <source>
        <dbReference type="EMBL" id="CCX32461.1"/>
    </source>
</evidence>
<dbReference type="AlphaFoldDB" id="U4LVE3"/>
<evidence type="ECO:0000313" key="2">
    <source>
        <dbReference type="Proteomes" id="UP000018144"/>
    </source>
</evidence>
<organism evidence="1 2">
    <name type="scientific">Pyronema omphalodes (strain CBS 100304)</name>
    <name type="common">Pyronema confluens</name>
    <dbReference type="NCBI Taxonomy" id="1076935"/>
    <lineage>
        <taxon>Eukaryota</taxon>
        <taxon>Fungi</taxon>
        <taxon>Dikarya</taxon>
        <taxon>Ascomycota</taxon>
        <taxon>Pezizomycotina</taxon>
        <taxon>Pezizomycetes</taxon>
        <taxon>Pezizales</taxon>
        <taxon>Pyronemataceae</taxon>
        <taxon>Pyronema</taxon>
    </lineage>
</organism>